<dbReference type="GO" id="GO:1904680">
    <property type="term" value="F:peptide transmembrane transporter activity"/>
    <property type="evidence" value="ECO:0007669"/>
    <property type="project" value="TreeGrafter"/>
</dbReference>
<dbReference type="AlphaFoldDB" id="A0AAQ3V049"/>
<dbReference type="GO" id="GO:0030288">
    <property type="term" value="C:outer membrane-bounded periplasmic space"/>
    <property type="evidence" value="ECO:0007669"/>
    <property type="project" value="TreeGrafter"/>
</dbReference>
<dbReference type="GO" id="GO:0043190">
    <property type="term" value="C:ATP-binding cassette (ABC) transporter complex"/>
    <property type="evidence" value="ECO:0007669"/>
    <property type="project" value="InterPro"/>
</dbReference>
<name>A0AAQ3V049_9NEIS</name>
<evidence type="ECO:0000256" key="3">
    <source>
        <dbReference type="ARBA" id="ARBA00022448"/>
    </source>
</evidence>
<keyword evidence="4" id="KW-0732">Signal</keyword>
<dbReference type="InterPro" id="IPR039424">
    <property type="entry name" value="SBP_5"/>
</dbReference>
<dbReference type="InterPro" id="IPR030678">
    <property type="entry name" value="Peptide/Ni-bd"/>
</dbReference>
<evidence type="ECO:0000256" key="1">
    <source>
        <dbReference type="ARBA" id="ARBA00004196"/>
    </source>
</evidence>
<protein>
    <submittedName>
        <fullName evidence="7">Peptide ABC transporter substrate-binding protein</fullName>
    </submittedName>
</protein>
<dbReference type="InterPro" id="IPR000914">
    <property type="entry name" value="SBP_5_dom"/>
</dbReference>
<evidence type="ECO:0000313" key="8">
    <source>
        <dbReference type="Proteomes" id="UP001149607"/>
    </source>
</evidence>
<dbReference type="Gene3D" id="3.40.190.10">
    <property type="entry name" value="Periplasmic binding protein-like II"/>
    <property type="match status" value="1"/>
</dbReference>
<gene>
    <name evidence="7" type="ORF">V9W64_03225</name>
</gene>
<feature type="domain" description="Solute-binding protein family 5" evidence="6">
    <location>
        <begin position="52"/>
        <end position="430"/>
    </location>
</feature>
<dbReference type="Gene3D" id="3.10.105.10">
    <property type="entry name" value="Dipeptide-binding Protein, Domain 3"/>
    <property type="match status" value="1"/>
</dbReference>
<dbReference type="PIRSF" id="PIRSF002741">
    <property type="entry name" value="MppA"/>
    <property type="match status" value="1"/>
</dbReference>
<proteinExistence type="inferred from homology"/>
<dbReference type="PANTHER" id="PTHR30290:SF10">
    <property type="entry name" value="PERIPLASMIC OLIGOPEPTIDE-BINDING PROTEIN-RELATED"/>
    <property type="match status" value="1"/>
</dbReference>
<evidence type="ECO:0000313" key="7">
    <source>
        <dbReference type="EMBL" id="WWY03767.1"/>
    </source>
</evidence>
<accession>A0AAQ3V049</accession>
<feature type="compositionally biased region" description="Polar residues" evidence="5">
    <location>
        <begin position="1"/>
        <end position="18"/>
    </location>
</feature>
<dbReference type="PANTHER" id="PTHR30290">
    <property type="entry name" value="PERIPLASMIC BINDING COMPONENT OF ABC TRANSPORTER"/>
    <property type="match status" value="1"/>
</dbReference>
<dbReference type="Pfam" id="PF00496">
    <property type="entry name" value="SBP_bac_5"/>
    <property type="match status" value="1"/>
</dbReference>
<reference evidence="7" key="1">
    <citation type="submission" date="2024-02" db="EMBL/GenBank/DDBJ databases">
        <title>Neisseria leonii sp. nov.</title>
        <authorList>
            <person name="Boutroux M."/>
            <person name="Favre-Rochex S."/>
            <person name="Gorgette O."/>
            <person name="Touak G."/>
            <person name="Muhle E."/>
            <person name="Chesneau O."/>
            <person name="Clermont D."/>
            <person name="Rahi P."/>
        </authorList>
    </citation>
    <scope>NUCLEOTIDE SEQUENCE</scope>
    <source>
        <strain evidence="7">51.81</strain>
    </source>
</reference>
<evidence type="ECO:0000256" key="2">
    <source>
        <dbReference type="ARBA" id="ARBA00005695"/>
    </source>
</evidence>
<feature type="region of interest" description="Disordered" evidence="5">
    <location>
        <begin position="1"/>
        <end position="28"/>
    </location>
</feature>
<dbReference type="FunFam" id="3.90.76.10:FF:000001">
    <property type="entry name" value="Oligopeptide ABC transporter substrate-binding protein"/>
    <property type="match status" value="1"/>
</dbReference>
<dbReference type="SUPFAM" id="SSF53850">
    <property type="entry name" value="Periplasmic binding protein-like II"/>
    <property type="match status" value="1"/>
</dbReference>
<dbReference type="Gene3D" id="3.90.76.10">
    <property type="entry name" value="Dipeptide-binding Protein, Domain 1"/>
    <property type="match status" value="1"/>
</dbReference>
<dbReference type="RefSeq" id="WP_274584616.1">
    <property type="nucleotide sequence ID" value="NZ_CP146598.1"/>
</dbReference>
<dbReference type="EMBL" id="CP146598">
    <property type="protein sequence ID" value="WWY03767.1"/>
    <property type="molecule type" value="Genomic_DNA"/>
</dbReference>
<sequence length="512" mass="56773">MQTASRDGSRVTINNGMEPSTLDPHKSGDMPAFAVQRQLFEGLVSNDPQGLPVPGLAERWETEDNKIWTFYLREAKWSNGDPITADDFVYSLRRLTDPATAGDYGSYLADAKVLNAAEINAGKAAADTLGVRALDAGTLQITLTEAVPYLPEMLMLPSTFPVHRKTVETYGDKWTLPENIVVSGAYQLKEWVVNGHILLARNRHYYNDSATRIGEVMLLPLDSTAAVSRFQAGEIDLTGVPPERFAELSKAYPDAVKTNPRLCTSYMEFNGRRQPFDNVNVRRAVSMALNREVMAEKVLGRGETAAYQFLPPAINGYVQAWPEWARWDMAKRGAAASELLAQAGFTAEKPLEIELLYSTSEAGKRLVSAASSLWQEAVPAIRIRPVNQEWKTFLDTRKAGKFGLSFWSWCADYNEPSTFLNVFRSNNANNASGFSSRDYDALLDRSLEAGLTPAQRGEVYREAEKTVGGAYPAVFVYNMVASSLVNPKLRGYSPEDATASWLVKNWSFEGTR</sequence>
<comment type="subcellular location">
    <subcellularLocation>
        <location evidence="1">Cell envelope</location>
    </subcellularLocation>
</comment>
<dbReference type="GO" id="GO:0015833">
    <property type="term" value="P:peptide transport"/>
    <property type="evidence" value="ECO:0007669"/>
    <property type="project" value="TreeGrafter"/>
</dbReference>
<organism evidence="7 8">
    <name type="scientific">Neisseria leonii</name>
    <dbReference type="NCBI Taxonomy" id="2995413"/>
    <lineage>
        <taxon>Bacteria</taxon>
        <taxon>Pseudomonadati</taxon>
        <taxon>Pseudomonadota</taxon>
        <taxon>Betaproteobacteria</taxon>
        <taxon>Neisseriales</taxon>
        <taxon>Neisseriaceae</taxon>
        <taxon>Neisseria</taxon>
    </lineage>
</organism>
<dbReference type="Proteomes" id="UP001149607">
    <property type="component" value="Chromosome"/>
</dbReference>
<keyword evidence="8" id="KW-1185">Reference proteome</keyword>
<comment type="similarity">
    <text evidence="2">Belongs to the bacterial solute-binding protein 5 family.</text>
</comment>
<evidence type="ECO:0000259" key="6">
    <source>
        <dbReference type="Pfam" id="PF00496"/>
    </source>
</evidence>
<dbReference type="CDD" id="cd08504">
    <property type="entry name" value="PBP2_OppA"/>
    <property type="match status" value="1"/>
</dbReference>
<evidence type="ECO:0000256" key="4">
    <source>
        <dbReference type="ARBA" id="ARBA00022729"/>
    </source>
</evidence>
<keyword evidence="3" id="KW-0813">Transport</keyword>
<evidence type="ECO:0000256" key="5">
    <source>
        <dbReference type="SAM" id="MobiDB-lite"/>
    </source>
</evidence>